<accession>A0A437QZY8</accession>
<dbReference type="AlphaFoldDB" id="A0A437QZY8"/>
<keyword evidence="2" id="KW-1185">Reference proteome</keyword>
<evidence type="ECO:0000313" key="2">
    <source>
        <dbReference type="Proteomes" id="UP000283077"/>
    </source>
</evidence>
<sequence>MELRHDVVEFLKYQMCVDTEDLCLAITSPSVKTHTGEICLYIAALFDALSCEHAEKEIENIFRNYKHLHTNKAVYCMLDTLRYAFDGIAYGGLHQLFTRQENQAWYPKITLVRELEPNDIHTLDEIVTIYRGCSTKEHELKSYGQSWSTSKSVAHDFAFTFYQGQPWFDASNRVVLKAQIPKNSIFYSKQSVEYEVAVNISDLISIEVCS</sequence>
<reference evidence="1 2" key="1">
    <citation type="submission" date="2019-01" db="EMBL/GenBank/DDBJ databases">
        <authorList>
            <person name="Chen W.-M."/>
        </authorList>
    </citation>
    <scope>NUCLEOTIDE SEQUENCE [LARGE SCALE GENOMIC DNA]</scope>
    <source>
        <strain evidence="1 2">KYPC3</strain>
    </source>
</reference>
<gene>
    <name evidence="1" type="ORF">EOE67_07525</name>
</gene>
<dbReference type="OrthoDB" id="7063890at2"/>
<proteinExistence type="predicted"/>
<dbReference type="Proteomes" id="UP000283077">
    <property type="component" value="Unassembled WGS sequence"/>
</dbReference>
<organism evidence="1 2">
    <name type="scientific">Rheinheimera riviphila</name>
    <dbReference type="NCBI Taxonomy" id="1834037"/>
    <lineage>
        <taxon>Bacteria</taxon>
        <taxon>Pseudomonadati</taxon>
        <taxon>Pseudomonadota</taxon>
        <taxon>Gammaproteobacteria</taxon>
        <taxon>Chromatiales</taxon>
        <taxon>Chromatiaceae</taxon>
        <taxon>Rheinheimera</taxon>
    </lineage>
</organism>
<evidence type="ECO:0000313" key="1">
    <source>
        <dbReference type="EMBL" id="RVU40094.1"/>
    </source>
</evidence>
<comment type="caution">
    <text evidence="1">The sequence shown here is derived from an EMBL/GenBank/DDBJ whole genome shotgun (WGS) entry which is preliminary data.</text>
</comment>
<protein>
    <submittedName>
        <fullName evidence="1">Uncharacterized protein</fullName>
    </submittedName>
</protein>
<dbReference type="RefSeq" id="WP_127698423.1">
    <property type="nucleotide sequence ID" value="NZ_SACS01000006.1"/>
</dbReference>
<name>A0A437QZY8_9GAMM</name>
<dbReference type="EMBL" id="SACS01000006">
    <property type="protein sequence ID" value="RVU40094.1"/>
    <property type="molecule type" value="Genomic_DNA"/>
</dbReference>